<keyword evidence="2" id="KW-1185">Reference proteome</keyword>
<dbReference type="AlphaFoldDB" id="A0A1I7DM40"/>
<dbReference type="Gene3D" id="3.40.630.40">
    <property type="entry name" value="Zn-dependent exopeptidases"/>
    <property type="match status" value="1"/>
</dbReference>
<dbReference type="InterPro" id="IPR007709">
    <property type="entry name" value="N-FG_amidohydro"/>
</dbReference>
<name>A0A1I7DM40_9HYPH</name>
<protein>
    <submittedName>
        <fullName evidence="1">N-formylglutamate amidohydrolase</fullName>
    </submittedName>
</protein>
<keyword evidence="1" id="KW-0378">Hydrolase</keyword>
<dbReference type="GO" id="GO:0016787">
    <property type="term" value="F:hydrolase activity"/>
    <property type="evidence" value="ECO:0007669"/>
    <property type="project" value="UniProtKB-KW"/>
</dbReference>
<gene>
    <name evidence="1" type="ORF">SAMN05444141_109151</name>
</gene>
<reference evidence="2" key="1">
    <citation type="submission" date="2016-10" db="EMBL/GenBank/DDBJ databases">
        <authorList>
            <person name="Varghese N."/>
            <person name="Submissions S."/>
        </authorList>
    </citation>
    <scope>NUCLEOTIDE SEQUENCE [LARGE SCALE GENOMIC DNA]</scope>
    <source>
        <strain evidence="2">DSM 17465</strain>
    </source>
</reference>
<organism evidence="1 2">
    <name type="scientific">Pseudovibrio denitrificans</name>
    <dbReference type="NCBI Taxonomy" id="258256"/>
    <lineage>
        <taxon>Bacteria</taxon>
        <taxon>Pseudomonadati</taxon>
        <taxon>Pseudomonadota</taxon>
        <taxon>Alphaproteobacteria</taxon>
        <taxon>Hyphomicrobiales</taxon>
        <taxon>Stappiaceae</taxon>
        <taxon>Pseudovibrio</taxon>
    </lineage>
</organism>
<proteinExistence type="predicted"/>
<evidence type="ECO:0000313" key="1">
    <source>
        <dbReference type="EMBL" id="SFU12739.1"/>
    </source>
</evidence>
<dbReference type="Proteomes" id="UP000183371">
    <property type="component" value="Unassembled WGS sequence"/>
</dbReference>
<dbReference type="SUPFAM" id="SSF53187">
    <property type="entry name" value="Zn-dependent exopeptidases"/>
    <property type="match status" value="1"/>
</dbReference>
<evidence type="ECO:0000313" key="2">
    <source>
        <dbReference type="Proteomes" id="UP000183371"/>
    </source>
</evidence>
<accession>A0A1I7DM40</accession>
<sequence>MSGPWGDLPLYWAGLRRLRNVSSVTVLEDHQIKAIANYSSTLGTGDQVPAFEVLSPDEHSVPFVFNSPHSGRAYLSSFLQSSRLDTTQIRQSEDAFVDLLIKDVEHLGAPVLKANFPRAYIDVNREAYELDPKMFEGKLPKHINSRSLRVAGGLGTIARIVGERREIYRTRIPAEEGLDRIERVYKPYHNTLRGLLNNVQDKFGLAVLVDCHSMPSANSNKNHDPKADFVIGDRFGTSCSAWLSSCAVGLLQNMGYNVALNRPYAGGYITENYGRPERGIHALQVEINRALYMDEHAHQPHSGFHDLRKDLMEFLTALVEMVTETFTRETLAAE</sequence>
<dbReference type="Pfam" id="PF05013">
    <property type="entry name" value="FGase"/>
    <property type="match status" value="1"/>
</dbReference>
<dbReference type="EMBL" id="FPBD01000009">
    <property type="protein sequence ID" value="SFU12739.1"/>
    <property type="molecule type" value="Genomic_DNA"/>
</dbReference>